<feature type="transmembrane region" description="Helical" evidence="7">
    <location>
        <begin position="59"/>
        <end position="79"/>
    </location>
</feature>
<feature type="transmembrane region" description="Helical" evidence="7">
    <location>
        <begin position="167"/>
        <end position="190"/>
    </location>
</feature>
<dbReference type="PANTHER" id="PTHR24221">
    <property type="entry name" value="ATP-BINDING CASSETTE SUB-FAMILY B"/>
    <property type="match status" value="1"/>
</dbReference>
<evidence type="ECO:0000256" key="6">
    <source>
        <dbReference type="ARBA" id="ARBA00023136"/>
    </source>
</evidence>
<dbReference type="EMBL" id="BTRK01000004">
    <property type="protein sequence ID" value="GMR46191.1"/>
    <property type="molecule type" value="Genomic_DNA"/>
</dbReference>
<dbReference type="InterPro" id="IPR003439">
    <property type="entry name" value="ABC_transporter-like_ATP-bd"/>
</dbReference>
<dbReference type="GO" id="GO:0140359">
    <property type="term" value="F:ABC-type transporter activity"/>
    <property type="evidence" value="ECO:0007669"/>
    <property type="project" value="InterPro"/>
</dbReference>
<dbReference type="Proteomes" id="UP001328107">
    <property type="component" value="Unassembled WGS sequence"/>
</dbReference>
<dbReference type="InterPro" id="IPR003593">
    <property type="entry name" value="AAA+_ATPase"/>
</dbReference>
<dbReference type="InterPro" id="IPR039421">
    <property type="entry name" value="Type_1_exporter"/>
</dbReference>
<dbReference type="Gene3D" id="1.20.1560.10">
    <property type="entry name" value="ABC transporter type 1, transmembrane domain"/>
    <property type="match status" value="2"/>
</dbReference>
<reference evidence="11" key="1">
    <citation type="submission" date="2022-10" db="EMBL/GenBank/DDBJ databases">
        <title>Genome assembly of Pristionchus species.</title>
        <authorList>
            <person name="Yoshida K."/>
            <person name="Sommer R.J."/>
        </authorList>
    </citation>
    <scope>NUCLEOTIDE SEQUENCE [LARGE SCALE GENOMIC DNA]</scope>
    <source>
        <strain evidence="11">RS5460</strain>
    </source>
</reference>
<dbReference type="PROSITE" id="PS50893">
    <property type="entry name" value="ABC_TRANSPORTER_2"/>
    <property type="match status" value="1"/>
</dbReference>
<name>A0AAN5CKL7_9BILA</name>
<evidence type="ECO:0008006" key="12">
    <source>
        <dbReference type="Google" id="ProtNLM"/>
    </source>
</evidence>
<evidence type="ECO:0000259" key="9">
    <source>
        <dbReference type="PROSITE" id="PS50929"/>
    </source>
</evidence>
<feature type="non-terminal residue" evidence="10">
    <location>
        <position position="1"/>
    </location>
</feature>
<feature type="domain" description="ABC transmembrane type-1" evidence="9">
    <location>
        <begin position="1"/>
        <end position="195"/>
    </location>
</feature>
<dbReference type="GO" id="GO:0016887">
    <property type="term" value="F:ATP hydrolysis activity"/>
    <property type="evidence" value="ECO:0007669"/>
    <property type="project" value="InterPro"/>
</dbReference>
<dbReference type="FunFam" id="3.40.50.300:FF:002283">
    <property type="entry name" value="p-GlycoProtein related"/>
    <property type="match status" value="1"/>
</dbReference>
<organism evidence="10 11">
    <name type="scientific">Pristionchus mayeri</name>
    <dbReference type="NCBI Taxonomy" id="1317129"/>
    <lineage>
        <taxon>Eukaryota</taxon>
        <taxon>Metazoa</taxon>
        <taxon>Ecdysozoa</taxon>
        <taxon>Nematoda</taxon>
        <taxon>Chromadorea</taxon>
        <taxon>Rhabditida</taxon>
        <taxon>Rhabditina</taxon>
        <taxon>Diplogasteromorpha</taxon>
        <taxon>Diplogasteroidea</taxon>
        <taxon>Neodiplogasteridae</taxon>
        <taxon>Pristionchus</taxon>
    </lineage>
</organism>
<evidence type="ECO:0000256" key="2">
    <source>
        <dbReference type="ARBA" id="ARBA00022692"/>
    </source>
</evidence>
<dbReference type="Gene3D" id="3.40.50.300">
    <property type="entry name" value="P-loop containing nucleotide triphosphate hydrolases"/>
    <property type="match status" value="1"/>
</dbReference>
<dbReference type="SUPFAM" id="SSF52540">
    <property type="entry name" value="P-loop containing nucleoside triphosphate hydrolases"/>
    <property type="match status" value="1"/>
</dbReference>
<evidence type="ECO:0000256" key="3">
    <source>
        <dbReference type="ARBA" id="ARBA00022741"/>
    </source>
</evidence>
<feature type="domain" description="ABC transporter" evidence="8">
    <location>
        <begin position="257"/>
        <end position="492"/>
    </location>
</feature>
<evidence type="ECO:0000256" key="4">
    <source>
        <dbReference type="ARBA" id="ARBA00022840"/>
    </source>
</evidence>
<feature type="transmembrane region" description="Helical" evidence="7">
    <location>
        <begin position="196"/>
        <end position="216"/>
    </location>
</feature>
<comment type="caution">
    <text evidence="10">The sequence shown here is derived from an EMBL/GenBank/DDBJ whole genome shotgun (WGS) entry which is preliminary data.</text>
</comment>
<evidence type="ECO:0000256" key="1">
    <source>
        <dbReference type="ARBA" id="ARBA00004141"/>
    </source>
</evidence>
<evidence type="ECO:0000259" key="8">
    <source>
        <dbReference type="PROSITE" id="PS50893"/>
    </source>
</evidence>
<keyword evidence="6 7" id="KW-0472">Membrane</keyword>
<dbReference type="AlphaFoldDB" id="A0AAN5CKL7"/>
<dbReference type="PANTHER" id="PTHR24221:SF617">
    <property type="entry name" value="P-GLYCOPROTEIN RELATED"/>
    <property type="match status" value="1"/>
</dbReference>
<evidence type="ECO:0000256" key="5">
    <source>
        <dbReference type="ARBA" id="ARBA00022989"/>
    </source>
</evidence>
<dbReference type="PROSITE" id="PS00211">
    <property type="entry name" value="ABC_TRANSPORTER_1"/>
    <property type="match status" value="1"/>
</dbReference>
<evidence type="ECO:0000313" key="11">
    <source>
        <dbReference type="Proteomes" id="UP001328107"/>
    </source>
</evidence>
<keyword evidence="5 7" id="KW-1133">Transmembrane helix</keyword>
<dbReference type="GO" id="GO:0016020">
    <property type="term" value="C:membrane"/>
    <property type="evidence" value="ECO:0007669"/>
    <property type="project" value="UniProtKB-SubCell"/>
</dbReference>
<dbReference type="GO" id="GO:0005524">
    <property type="term" value="F:ATP binding"/>
    <property type="evidence" value="ECO:0007669"/>
    <property type="project" value="UniProtKB-KW"/>
</dbReference>
<keyword evidence="2 7" id="KW-0812">Transmembrane</keyword>
<keyword evidence="3" id="KW-0547">Nucleotide-binding</keyword>
<dbReference type="InterPro" id="IPR017871">
    <property type="entry name" value="ABC_transporter-like_CS"/>
</dbReference>
<dbReference type="PROSITE" id="PS50929">
    <property type="entry name" value="ABC_TM1F"/>
    <property type="match status" value="1"/>
</dbReference>
<sequence>YFSGLCSENVRAFVRRTVLEKVLHQDAAYFDATKFSNATIVGDLNQQSGALAAALDGRMVLFVWCSTSFCACIAIALWLQWQIGVYGLAASIIFFVVLIALFYIMSNLLEQEARQDHSSELALEIFAQNRIIKVMAVEKYFESKYEQSQLDVASIKNKVSIVQSISYALNVSAIFIFGAIAFATGAKYVFDGELSGHSLFIIGISIEFCGCCLSIVNPAFPDLVRANAAARILYAYFDLPNQSEDSVEEKQEINGEMLVDNLHFAYPSRPDHDVIRELSISASAGESIALVGPSGCGKSTFIAILERFYEQREGTIKMGGLDHRRLSLGNLRHQIALVGQEPVLFQGSIKDNILLGCDGTLEDVRDACRMANAAEFIEALPEGYDTVLSAMGRSLSGGQKQRIAIARALVRRPTILLLDEATSALDCANERAVNESLSRAATGRTLISIAHRLSTIKDANRIFFIENGTVVEWGTHEELSKRSGKYASYVKAQSLE</sequence>
<proteinExistence type="predicted"/>
<protein>
    <recommendedName>
        <fullName evidence="12">ABC transporter ATP-binding protein</fullName>
    </recommendedName>
</protein>
<accession>A0AAN5CKL7</accession>
<dbReference type="InterPro" id="IPR011527">
    <property type="entry name" value="ABC1_TM_dom"/>
</dbReference>
<evidence type="ECO:0000256" key="7">
    <source>
        <dbReference type="SAM" id="Phobius"/>
    </source>
</evidence>
<dbReference type="Pfam" id="PF00664">
    <property type="entry name" value="ABC_membrane"/>
    <property type="match status" value="1"/>
</dbReference>
<evidence type="ECO:0000313" key="10">
    <source>
        <dbReference type="EMBL" id="GMR46191.1"/>
    </source>
</evidence>
<dbReference type="InterPro" id="IPR027417">
    <property type="entry name" value="P-loop_NTPase"/>
</dbReference>
<dbReference type="Pfam" id="PF00005">
    <property type="entry name" value="ABC_tran"/>
    <property type="match status" value="1"/>
</dbReference>
<comment type="subcellular location">
    <subcellularLocation>
        <location evidence="1">Membrane</location>
        <topology evidence="1">Multi-pass membrane protein</topology>
    </subcellularLocation>
</comment>
<dbReference type="SUPFAM" id="SSF90123">
    <property type="entry name" value="ABC transporter transmembrane region"/>
    <property type="match status" value="1"/>
</dbReference>
<gene>
    <name evidence="10" type="ORF">PMAYCL1PPCAC_16386</name>
</gene>
<dbReference type="SMART" id="SM00382">
    <property type="entry name" value="AAA"/>
    <property type="match status" value="1"/>
</dbReference>
<keyword evidence="11" id="KW-1185">Reference proteome</keyword>
<keyword evidence="4" id="KW-0067">ATP-binding</keyword>
<feature type="transmembrane region" description="Helical" evidence="7">
    <location>
        <begin position="85"/>
        <end position="105"/>
    </location>
</feature>
<dbReference type="InterPro" id="IPR036640">
    <property type="entry name" value="ABC1_TM_sf"/>
</dbReference>